<feature type="chain" id="PRO_5030776882" description="LysM domain-containing protein" evidence="1">
    <location>
        <begin position="18"/>
        <end position="870"/>
    </location>
</feature>
<evidence type="ECO:0000256" key="1">
    <source>
        <dbReference type="SAM" id="SignalP"/>
    </source>
</evidence>
<sequence>MNGKLLLLLCIIIPCHGQFRGGSLAWEVLDYEQNLVRFTLRSAWIRSSGMFVKVVNGIAVPMDGYQPVVGDVVRVLGRQTPKFLFEDSYEDYLHMTVTQNTYPFGFSSTSGHYPTNWTFLGTNWIEGTSTWDIKVPSKDKTYMAELQGCCRDVLATDSNAVLARGVLDQAETPFVLRTTVNLKKSPPPLSFMPFYAPFFVTATQINSDVYLELPFLDYNSTFKSAPSTWNHQDEAWANDVDIALKEEQGNLVVQPPIMKQYSNILQPADTMDQNTLPPLTPPKPVATTVSFTGMNVGLLRNPSSVLTLFPSDSCTGTVQEQIIVGKDICPGGPVQNFSQTGQGIQGSLRSIMVPQGLSFDLVDACEYSETPVWDLNSANPFYFGNVLQTCNNMDGTHSCCTVSSSVASQLRGFRLRDSTSKASPAILNMVQIQNSMLVNGRYVIKLVPRSLAAGRYPISCTIASEGSAVTTIEFVLSVFQKLPNNFFTPQSTMNYPQEFVTATGFPFNASWLLNSEKTFTVFDNLEASTWGSNRPVAKWKPVGASNSWFLEWPSSPCVQNTGMYFYCFTAVMQTDSHEWENLKCVLIRVVQDLAPRISVFESSMPDQDANMYSVFMGERLELVVKASDNPQDVVEVVGLTKLDVNTGDRFRGRIRYESVRVDQVDGRNSLFYPIPGYKASIPRLTEIQPHAFLSLSIGGPRNLTQALMVPYEKERVISFVPTRLHSGLNFSMCFLAIDSRGLCRPYGSGSQRCIQIYVPKCQYALSQGSDLTRVAGLFRTNWIQLFTLNPWYTTPESALASDFLVVDVGKLYKISPGETLAGIADLMGTDLQSIQFFNTELAPQREPGWMLEIVPGKEICVLPESCKSNV</sequence>
<organism evidence="3">
    <name type="scientific">Hanusia phi</name>
    <dbReference type="NCBI Taxonomy" id="3032"/>
    <lineage>
        <taxon>Eukaryota</taxon>
        <taxon>Cryptophyceae</taxon>
        <taxon>Pyrenomonadales</taxon>
        <taxon>Geminigeraceae</taxon>
        <taxon>Hanusia</taxon>
    </lineage>
</organism>
<gene>
    <name evidence="3" type="ORF">HPHI1048_LOCUS6054</name>
</gene>
<reference evidence="3" key="1">
    <citation type="submission" date="2021-01" db="EMBL/GenBank/DDBJ databases">
        <authorList>
            <person name="Corre E."/>
            <person name="Pelletier E."/>
            <person name="Niang G."/>
            <person name="Scheremetjew M."/>
            <person name="Finn R."/>
            <person name="Kale V."/>
            <person name="Holt S."/>
            <person name="Cochrane G."/>
            <person name="Meng A."/>
            <person name="Brown T."/>
            <person name="Cohen L."/>
        </authorList>
    </citation>
    <scope>NUCLEOTIDE SEQUENCE</scope>
    <source>
        <strain evidence="3">CCMP325</strain>
    </source>
</reference>
<proteinExistence type="predicted"/>
<evidence type="ECO:0000259" key="2">
    <source>
        <dbReference type="PROSITE" id="PS51782"/>
    </source>
</evidence>
<evidence type="ECO:0000313" key="3">
    <source>
        <dbReference type="EMBL" id="CAD8475925.1"/>
    </source>
</evidence>
<dbReference type="PROSITE" id="PS51782">
    <property type="entry name" value="LYSM"/>
    <property type="match status" value="1"/>
</dbReference>
<accession>A0A7S0E851</accession>
<dbReference type="AlphaFoldDB" id="A0A7S0E851"/>
<dbReference type="EMBL" id="HBEO01008691">
    <property type="protein sequence ID" value="CAD8475925.1"/>
    <property type="molecule type" value="Transcribed_RNA"/>
</dbReference>
<protein>
    <recommendedName>
        <fullName evidence="2">LysM domain-containing protein</fullName>
    </recommendedName>
</protein>
<keyword evidence="1" id="KW-0732">Signal</keyword>
<dbReference type="InterPro" id="IPR018392">
    <property type="entry name" value="LysM"/>
</dbReference>
<name>A0A7S0E851_9CRYP</name>
<feature type="signal peptide" evidence="1">
    <location>
        <begin position="1"/>
        <end position="17"/>
    </location>
</feature>
<feature type="domain" description="LysM" evidence="2">
    <location>
        <begin position="810"/>
        <end position="861"/>
    </location>
</feature>